<keyword evidence="4 6" id="KW-1133">Transmembrane helix</keyword>
<feature type="transmembrane region" description="Helical" evidence="6">
    <location>
        <begin position="71"/>
        <end position="91"/>
    </location>
</feature>
<evidence type="ECO:0000256" key="5">
    <source>
        <dbReference type="ARBA" id="ARBA00023136"/>
    </source>
</evidence>
<feature type="transmembrane region" description="Helical" evidence="6">
    <location>
        <begin position="280"/>
        <end position="302"/>
    </location>
</feature>
<feature type="domain" description="EamA" evidence="7">
    <location>
        <begin position="162"/>
        <end position="297"/>
    </location>
</feature>
<evidence type="ECO:0000313" key="11">
    <source>
        <dbReference type="Proteomes" id="UP001174419"/>
    </source>
</evidence>
<accession>A0AAP4HFB6</accession>
<dbReference type="InterPro" id="IPR037185">
    <property type="entry name" value="EmrE-like"/>
</dbReference>
<feature type="transmembrane region" description="Helical" evidence="6">
    <location>
        <begin position="43"/>
        <end position="59"/>
    </location>
</feature>
<proteinExistence type="inferred from homology"/>
<dbReference type="RefSeq" id="WP_131261036.1">
    <property type="nucleotide sequence ID" value="NZ_CP046045.1"/>
</dbReference>
<dbReference type="GO" id="GO:0016020">
    <property type="term" value="C:membrane"/>
    <property type="evidence" value="ECO:0007669"/>
    <property type="project" value="UniProtKB-SubCell"/>
</dbReference>
<organism evidence="8 11">
    <name type="scientific">Acinetobacter towneri</name>
    <dbReference type="NCBI Taxonomy" id="202956"/>
    <lineage>
        <taxon>Bacteria</taxon>
        <taxon>Pseudomonadati</taxon>
        <taxon>Pseudomonadota</taxon>
        <taxon>Gammaproteobacteria</taxon>
        <taxon>Moraxellales</taxon>
        <taxon>Moraxellaceae</taxon>
        <taxon>Acinetobacter</taxon>
    </lineage>
</organism>
<evidence type="ECO:0000313" key="9">
    <source>
        <dbReference type="EMBL" id="QGM28395.1"/>
    </source>
</evidence>
<protein>
    <submittedName>
        <fullName evidence="8">DMT family transporter</fullName>
    </submittedName>
    <submittedName>
        <fullName evidence="9">EamA family transporter</fullName>
    </submittedName>
</protein>
<feature type="transmembrane region" description="Helical" evidence="6">
    <location>
        <begin position="250"/>
        <end position="274"/>
    </location>
</feature>
<evidence type="ECO:0000256" key="4">
    <source>
        <dbReference type="ARBA" id="ARBA00022989"/>
    </source>
</evidence>
<reference evidence="10" key="1">
    <citation type="submission" date="2019-11" db="EMBL/GenBank/DDBJ databases">
        <title>Escherichia coli 1916D6.</title>
        <authorList>
            <person name="Yao H."/>
            <person name="Du X."/>
            <person name="Yu R."/>
            <person name="Li A."/>
        </authorList>
    </citation>
    <scope>NUCLEOTIDE SEQUENCE [LARGE SCALE GENOMIC DNA]</scope>
    <source>
        <strain evidence="10">19110F47</strain>
    </source>
</reference>
<dbReference type="Pfam" id="PF00892">
    <property type="entry name" value="EamA"/>
    <property type="match status" value="2"/>
</dbReference>
<reference evidence="8" key="4">
    <citation type="journal article" date="2022" name="Sci. Total Environ.">
        <title>Prevalence, transmission, and molecular epidemiology of tet(X)-positive bacteria among humans, animals, and environmental niches in China: An epidemiological, and genomic-based study.</title>
        <authorList>
            <person name="Dong N."/>
            <person name="Zeng Y."/>
            <person name="Cai C."/>
            <person name="Sun C."/>
            <person name="Lu J."/>
            <person name="Liu C."/>
            <person name="Zhou H."/>
            <person name="Sun Q."/>
            <person name="Shu L."/>
            <person name="Wang H."/>
            <person name="Wang Y."/>
            <person name="Wang S."/>
            <person name="Wu C."/>
            <person name="Chan E.W."/>
            <person name="Chen G."/>
            <person name="Shen Z."/>
            <person name="Chen S."/>
            <person name="Zhang R."/>
        </authorList>
    </citation>
    <scope>NUCLEOTIDE SEQUENCE</scope>
    <source>
        <strain evidence="8">DF49-4</strain>
    </source>
</reference>
<dbReference type="EMBL" id="JACANG010000020">
    <property type="protein sequence ID" value="MDM1719517.1"/>
    <property type="molecule type" value="Genomic_DNA"/>
</dbReference>
<feature type="transmembrane region" description="Helical" evidence="6">
    <location>
        <begin position="97"/>
        <end position="115"/>
    </location>
</feature>
<dbReference type="AlphaFoldDB" id="A0AAP4HFB6"/>
<dbReference type="Proteomes" id="UP000405075">
    <property type="component" value="Chromosome"/>
</dbReference>
<evidence type="ECO:0000313" key="10">
    <source>
        <dbReference type="Proteomes" id="UP000405075"/>
    </source>
</evidence>
<dbReference type="InterPro" id="IPR050638">
    <property type="entry name" value="AA-Vitamin_Transporters"/>
</dbReference>
<feature type="transmembrane region" description="Helical" evidence="6">
    <location>
        <begin position="195"/>
        <end position="212"/>
    </location>
</feature>
<dbReference type="InterPro" id="IPR000620">
    <property type="entry name" value="EamA_dom"/>
</dbReference>
<reference evidence="9" key="2">
    <citation type="submission" date="2019-11" db="EMBL/GenBank/DDBJ databases">
        <authorList>
            <person name="Yao H."/>
            <person name="Du X."/>
            <person name="Yu R."/>
            <person name="Li A."/>
        </authorList>
    </citation>
    <scope>NUCLEOTIDE SEQUENCE</scope>
    <source>
        <strain evidence="9">19110F47</strain>
    </source>
</reference>
<sequence length="312" mass="34630">MSSRQALDAKASSMMLILCVFWGLQQVVLKVAAADISPLMQLALRSGLSAVMVLPLLLLARNTQWASTEYLPAGILVGILFAAEFFMLGQAIQYTSASHVVVLLYTAPIFVALALHWKLPAERLSRLQWGGILLSFAGIAVTFLWRDTVQQESHQNFSQMLFGDLLALSAGILWAATTVAVRLSRLSEAPATQTLFYQLMGGFLILLPMAWWMGQAEIYWTALAIGSLIFHAVLISFISYLAWFWLLKQYLASSLGVFSFLTPLFGVLFGVWLLNESLSQSFMIGAVLVMLGVLMVNAQCWFKHKTQVLKRK</sequence>
<feature type="transmembrane region" description="Helical" evidence="6">
    <location>
        <begin position="218"/>
        <end position="243"/>
    </location>
</feature>
<feature type="transmembrane region" description="Helical" evidence="6">
    <location>
        <begin position="165"/>
        <end position="183"/>
    </location>
</feature>
<evidence type="ECO:0000256" key="1">
    <source>
        <dbReference type="ARBA" id="ARBA00004141"/>
    </source>
</evidence>
<evidence type="ECO:0000256" key="3">
    <source>
        <dbReference type="ARBA" id="ARBA00022692"/>
    </source>
</evidence>
<dbReference type="Proteomes" id="UP001174419">
    <property type="component" value="Unassembled WGS sequence"/>
</dbReference>
<reference evidence="8" key="3">
    <citation type="submission" date="2020-06" db="EMBL/GenBank/DDBJ databases">
        <authorList>
            <person name="Dong N."/>
        </authorList>
    </citation>
    <scope>NUCLEOTIDE SEQUENCE</scope>
    <source>
        <strain evidence="8">DF49-4</strain>
    </source>
</reference>
<dbReference type="SUPFAM" id="SSF103481">
    <property type="entry name" value="Multidrug resistance efflux transporter EmrE"/>
    <property type="match status" value="2"/>
</dbReference>
<evidence type="ECO:0000256" key="2">
    <source>
        <dbReference type="ARBA" id="ARBA00007362"/>
    </source>
</evidence>
<keyword evidence="5 6" id="KW-0472">Membrane</keyword>
<evidence type="ECO:0000259" key="7">
    <source>
        <dbReference type="Pfam" id="PF00892"/>
    </source>
</evidence>
<dbReference type="PANTHER" id="PTHR32322">
    <property type="entry name" value="INNER MEMBRANE TRANSPORTER"/>
    <property type="match status" value="1"/>
</dbReference>
<feature type="transmembrane region" description="Helical" evidence="6">
    <location>
        <begin position="127"/>
        <end position="145"/>
    </location>
</feature>
<comment type="similarity">
    <text evidence="2">Belongs to the EamA transporter family.</text>
</comment>
<name>A0AAP4HFB6_9GAMM</name>
<dbReference type="EMBL" id="CP046045">
    <property type="protein sequence ID" value="QGM28395.1"/>
    <property type="molecule type" value="Genomic_DNA"/>
</dbReference>
<dbReference type="PANTHER" id="PTHR32322:SF2">
    <property type="entry name" value="EAMA DOMAIN-CONTAINING PROTEIN"/>
    <property type="match status" value="1"/>
</dbReference>
<comment type="subcellular location">
    <subcellularLocation>
        <location evidence="1">Membrane</location>
        <topology evidence="1">Multi-pass membrane protein</topology>
    </subcellularLocation>
</comment>
<evidence type="ECO:0000256" key="6">
    <source>
        <dbReference type="SAM" id="Phobius"/>
    </source>
</evidence>
<keyword evidence="3 6" id="KW-0812">Transmembrane</keyword>
<gene>
    <name evidence="9" type="ORF">GJD93_12265</name>
    <name evidence="8" type="ORF">HX110_10360</name>
</gene>
<feature type="domain" description="EamA" evidence="7">
    <location>
        <begin position="13"/>
        <end position="143"/>
    </location>
</feature>
<evidence type="ECO:0000313" key="8">
    <source>
        <dbReference type="EMBL" id="MDM1719517.1"/>
    </source>
</evidence>